<evidence type="ECO:0000313" key="1">
    <source>
        <dbReference type="EMBL" id="KAJ1979045.1"/>
    </source>
</evidence>
<name>A0A9W8ECE9_9FUNG</name>
<reference evidence="1" key="1">
    <citation type="submission" date="2022-07" db="EMBL/GenBank/DDBJ databases">
        <title>Phylogenomic reconstructions and comparative analyses of Kickxellomycotina fungi.</title>
        <authorList>
            <person name="Reynolds N.K."/>
            <person name="Stajich J.E."/>
            <person name="Barry K."/>
            <person name="Grigoriev I.V."/>
            <person name="Crous P."/>
            <person name="Smith M.E."/>
        </authorList>
    </citation>
    <scope>NUCLEOTIDE SEQUENCE</scope>
    <source>
        <strain evidence="1">RSA 567</strain>
    </source>
</reference>
<proteinExistence type="predicted"/>
<dbReference type="Proteomes" id="UP001151582">
    <property type="component" value="Unassembled WGS sequence"/>
</dbReference>
<evidence type="ECO:0000313" key="2">
    <source>
        <dbReference type="Proteomes" id="UP001151582"/>
    </source>
</evidence>
<comment type="caution">
    <text evidence="1">The sequence shown here is derived from an EMBL/GenBank/DDBJ whole genome shotgun (WGS) entry which is preliminary data.</text>
</comment>
<dbReference type="Pfam" id="PF10508">
    <property type="entry name" value="Proteasom_PSMB"/>
    <property type="match status" value="1"/>
</dbReference>
<dbReference type="EMBL" id="JANBQB010000241">
    <property type="protein sequence ID" value="KAJ1979045.1"/>
    <property type="molecule type" value="Genomic_DNA"/>
</dbReference>
<keyword evidence="2" id="KW-1185">Reference proteome</keyword>
<gene>
    <name evidence="1" type="ORF">H4R34_002979</name>
</gene>
<organism evidence="1 2">
    <name type="scientific">Dimargaris verticillata</name>
    <dbReference type="NCBI Taxonomy" id="2761393"/>
    <lineage>
        <taxon>Eukaryota</taxon>
        <taxon>Fungi</taxon>
        <taxon>Fungi incertae sedis</taxon>
        <taxon>Zoopagomycota</taxon>
        <taxon>Kickxellomycotina</taxon>
        <taxon>Dimargaritomycetes</taxon>
        <taxon>Dimargaritales</taxon>
        <taxon>Dimargaritaceae</taxon>
        <taxon>Dimargaris</taxon>
    </lineage>
</organism>
<dbReference type="AlphaFoldDB" id="A0A9W8ECE9"/>
<accession>A0A9W8ECE9</accession>
<dbReference type="InterPro" id="IPR019538">
    <property type="entry name" value="PSMD5"/>
</dbReference>
<dbReference type="OrthoDB" id="10250600at2759"/>
<dbReference type="GO" id="GO:0043248">
    <property type="term" value="P:proteasome assembly"/>
    <property type="evidence" value="ECO:0007669"/>
    <property type="project" value="InterPro"/>
</dbReference>
<protein>
    <submittedName>
        <fullName evidence="1">Uncharacterized protein</fullName>
    </submittedName>
</protein>
<sequence length="73" mass="8494">MRESSEFMGFILDRGTNRAHENRQHKYAIVEALVEADQSEPIFDEPVRQLFVTHLREGPFYVPREAAVSFEAQ</sequence>